<dbReference type="Pfam" id="PF00534">
    <property type="entry name" value="Glycos_transf_1"/>
    <property type="match status" value="1"/>
</dbReference>
<dbReference type="Proteomes" id="UP000178526">
    <property type="component" value="Unassembled WGS sequence"/>
</dbReference>
<name>A0A1F7RPC4_9BACT</name>
<evidence type="ECO:0000259" key="2">
    <source>
        <dbReference type="Pfam" id="PF13439"/>
    </source>
</evidence>
<dbReference type="InterPro" id="IPR050194">
    <property type="entry name" value="Glycosyltransferase_grp1"/>
</dbReference>
<gene>
    <name evidence="3" type="ORF">A2042_07430</name>
</gene>
<sequence>MKKNKIIKSQPKKHIAVIGAKGLPSKGGGERVAEAIIKKALTKGFKVSVYGKRDYCGDYSTHNNLELILISDLKGKHLSAFSFGFFSTIHALLFGKYDLIHLHYADFGYLAPLLRLRFKVIGTSHGAEYNRDKWSRIAKLCFKLFEILFVKYVNVCTTVSKTLAEHYAKKYNKNVLFIPNGVDFDSINFSSNESYKNNRFPFDKYILFCAGRIIQSKGCDILLKANRQLGLKVPLVIIGDKESDLSYKQYLESLAEPNVVFINFIKSKEDLFEIILQCKFFIFPSTYEAMSMMLLEVASLKKGVICSDIPENRDAIGKNAIYFKSGDSNSLAEKLLYALEHEDEINTLGQKAFDWVRINRNWDKITETYIDLYKSI</sequence>
<dbReference type="GO" id="GO:0016757">
    <property type="term" value="F:glycosyltransferase activity"/>
    <property type="evidence" value="ECO:0007669"/>
    <property type="project" value="InterPro"/>
</dbReference>
<dbReference type="Pfam" id="PF13439">
    <property type="entry name" value="Glyco_transf_4"/>
    <property type="match status" value="1"/>
</dbReference>
<dbReference type="EMBL" id="MGDB01000001">
    <property type="protein sequence ID" value="OGL43402.1"/>
    <property type="molecule type" value="Genomic_DNA"/>
</dbReference>
<dbReference type="AlphaFoldDB" id="A0A1F7RPC4"/>
<evidence type="ECO:0000313" key="3">
    <source>
        <dbReference type="EMBL" id="OGL43402.1"/>
    </source>
</evidence>
<dbReference type="InterPro" id="IPR028098">
    <property type="entry name" value="Glyco_trans_4-like_N"/>
</dbReference>
<comment type="caution">
    <text evidence="3">The sequence shown here is derived from an EMBL/GenBank/DDBJ whole genome shotgun (WGS) entry which is preliminary data.</text>
</comment>
<feature type="domain" description="Glycosyltransferase subfamily 4-like N-terminal" evidence="2">
    <location>
        <begin position="27"/>
        <end position="185"/>
    </location>
</feature>
<evidence type="ECO:0008006" key="5">
    <source>
        <dbReference type="Google" id="ProtNLM"/>
    </source>
</evidence>
<dbReference type="PANTHER" id="PTHR45947:SF3">
    <property type="entry name" value="SULFOQUINOVOSYL TRANSFERASE SQD2"/>
    <property type="match status" value="1"/>
</dbReference>
<dbReference type="PANTHER" id="PTHR45947">
    <property type="entry name" value="SULFOQUINOVOSYL TRANSFERASE SQD2"/>
    <property type="match status" value="1"/>
</dbReference>
<feature type="domain" description="Glycosyl transferase family 1" evidence="1">
    <location>
        <begin position="195"/>
        <end position="353"/>
    </location>
</feature>
<reference evidence="3 4" key="1">
    <citation type="journal article" date="2016" name="Nat. Commun.">
        <title>Thousands of microbial genomes shed light on interconnected biogeochemical processes in an aquifer system.</title>
        <authorList>
            <person name="Anantharaman K."/>
            <person name="Brown C.T."/>
            <person name="Hug L.A."/>
            <person name="Sharon I."/>
            <person name="Castelle C.J."/>
            <person name="Probst A.J."/>
            <person name="Thomas B.C."/>
            <person name="Singh A."/>
            <person name="Wilkins M.J."/>
            <person name="Karaoz U."/>
            <person name="Brodie E.L."/>
            <person name="Williams K.H."/>
            <person name="Hubbard S.S."/>
            <person name="Banfield J.F."/>
        </authorList>
    </citation>
    <scope>NUCLEOTIDE SEQUENCE [LARGE SCALE GENOMIC DNA]</scope>
</reference>
<protein>
    <recommendedName>
        <fullName evidence="5">Glycosyl transferase family 1</fullName>
    </recommendedName>
</protein>
<evidence type="ECO:0000259" key="1">
    <source>
        <dbReference type="Pfam" id="PF00534"/>
    </source>
</evidence>
<dbReference type="SUPFAM" id="SSF53756">
    <property type="entry name" value="UDP-Glycosyltransferase/glycogen phosphorylase"/>
    <property type="match status" value="1"/>
</dbReference>
<evidence type="ECO:0000313" key="4">
    <source>
        <dbReference type="Proteomes" id="UP000178526"/>
    </source>
</evidence>
<dbReference type="CDD" id="cd03801">
    <property type="entry name" value="GT4_PimA-like"/>
    <property type="match status" value="1"/>
</dbReference>
<proteinExistence type="predicted"/>
<accession>A0A1F7RPC4</accession>
<organism evidence="3 4">
    <name type="scientific">Candidatus Schekmanbacteria bacterium GWA2_38_11</name>
    <dbReference type="NCBI Taxonomy" id="1817876"/>
    <lineage>
        <taxon>Bacteria</taxon>
        <taxon>Candidatus Schekmaniibacteriota</taxon>
    </lineage>
</organism>
<dbReference type="Gene3D" id="3.40.50.2000">
    <property type="entry name" value="Glycogen Phosphorylase B"/>
    <property type="match status" value="2"/>
</dbReference>
<dbReference type="InterPro" id="IPR001296">
    <property type="entry name" value="Glyco_trans_1"/>
</dbReference>